<evidence type="ECO:0000313" key="2">
    <source>
        <dbReference type="EMBL" id="TIB95057.1"/>
    </source>
</evidence>
<evidence type="ECO:0000256" key="1">
    <source>
        <dbReference type="SAM" id="Coils"/>
    </source>
</evidence>
<proteinExistence type="predicted"/>
<comment type="caution">
    <text evidence="2">The sequence shown here is derived from an EMBL/GenBank/DDBJ whole genome shotgun (WGS) entry which is preliminary data.</text>
</comment>
<gene>
    <name evidence="2" type="ORF">E3Q17_04399</name>
</gene>
<dbReference type="EMBL" id="SPRH01000112">
    <property type="protein sequence ID" value="TIB95057.1"/>
    <property type="molecule type" value="Genomic_DNA"/>
</dbReference>
<keyword evidence="1" id="KW-0175">Coiled coil</keyword>
<name>A0A4T0NFA6_9BASI</name>
<dbReference type="AlphaFoldDB" id="A0A4T0NFA6"/>
<organism evidence="2 3">
    <name type="scientific">Wallemia mellicola</name>
    <dbReference type="NCBI Taxonomy" id="1708541"/>
    <lineage>
        <taxon>Eukaryota</taxon>
        <taxon>Fungi</taxon>
        <taxon>Dikarya</taxon>
        <taxon>Basidiomycota</taxon>
        <taxon>Wallemiomycotina</taxon>
        <taxon>Wallemiomycetes</taxon>
        <taxon>Wallemiales</taxon>
        <taxon>Wallemiaceae</taxon>
        <taxon>Wallemia</taxon>
    </lineage>
</organism>
<accession>A0A4T0NFA6</accession>
<evidence type="ECO:0000313" key="3">
    <source>
        <dbReference type="Proteomes" id="UP000307169"/>
    </source>
</evidence>
<feature type="coiled-coil region" evidence="1">
    <location>
        <begin position="45"/>
        <end position="72"/>
    </location>
</feature>
<reference evidence="2 3" key="1">
    <citation type="submission" date="2019-03" db="EMBL/GenBank/DDBJ databases">
        <title>Sequencing 25 genomes of Wallemia mellicola.</title>
        <authorList>
            <person name="Gostincar C."/>
        </authorList>
    </citation>
    <scope>NUCLEOTIDE SEQUENCE [LARGE SCALE GENOMIC DNA]</scope>
    <source>
        <strain evidence="2 3">EXF-1262</strain>
    </source>
</reference>
<protein>
    <submittedName>
        <fullName evidence="2">Uncharacterized protein</fullName>
    </submittedName>
</protein>
<dbReference type="Proteomes" id="UP000307169">
    <property type="component" value="Unassembled WGS sequence"/>
</dbReference>
<sequence>MYEKPLLITLTDQISYKKWKVLIERFAIQQGSLDILHGRITKDNAIELIDNNDHLREENQTEENQNKSAELQQNALDMFNKKDLQLSEVLVATITSDIFNAINVTSEDAAAEIFEQLCRLFEPLENLPMLHSKFLNRIIQKIRKSGVTIGKQAQKAKAIQSLPDQLRQMKFQLSQETSKEVSFKDLVGCIIDRYKNYVTVFPPDSATSNNQNIRFLGLCTKLQ</sequence>